<keyword evidence="1" id="KW-1133">Transmembrane helix</keyword>
<keyword evidence="1" id="KW-0472">Membrane</keyword>
<proteinExistence type="predicted"/>
<evidence type="ECO:0000256" key="1">
    <source>
        <dbReference type="SAM" id="Phobius"/>
    </source>
</evidence>
<keyword evidence="3" id="KW-1185">Reference proteome</keyword>
<feature type="transmembrane region" description="Helical" evidence="1">
    <location>
        <begin position="61"/>
        <end position="82"/>
    </location>
</feature>
<accession>A0A540X767</accession>
<dbReference type="RefSeq" id="WP_141641230.1">
    <property type="nucleotide sequence ID" value="NZ_VIFM01000012.1"/>
</dbReference>
<dbReference type="EMBL" id="VIFM01000012">
    <property type="protein sequence ID" value="TQF17136.1"/>
    <property type="molecule type" value="Genomic_DNA"/>
</dbReference>
<sequence length="109" mass="11164">MDVLVPTLLWLGVVGLYGAWWCRHAGRWPDSSRVPSGLKGGGLVLVLAGFATSLSTAPTPGAALGSAMAYVMAGGTSLAVLSPLVRRPIRAMVLLAPVGLLLGVLERAS</sequence>
<keyword evidence="1" id="KW-0812">Transmembrane</keyword>
<evidence type="ECO:0000313" key="2">
    <source>
        <dbReference type="EMBL" id="TQF17136.1"/>
    </source>
</evidence>
<name>A0A540X767_9BACT</name>
<organism evidence="2 3">
    <name type="scientific">Myxococcus llanfairpwllgwyngyllgogerychwyrndrobwllllantysiliogogogochensis</name>
    <dbReference type="NCBI Taxonomy" id="2590453"/>
    <lineage>
        <taxon>Bacteria</taxon>
        <taxon>Pseudomonadati</taxon>
        <taxon>Myxococcota</taxon>
        <taxon>Myxococcia</taxon>
        <taxon>Myxococcales</taxon>
        <taxon>Cystobacterineae</taxon>
        <taxon>Myxococcaceae</taxon>
        <taxon>Myxococcus</taxon>
    </lineage>
</organism>
<dbReference type="Proteomes" id="UP000315369">
    <property type="component" value="Unassembled WGS sequence"/>
</dbReference>
<gene>
    <name evidence="2" type="ORF">FJV41_04955</name>
</gene>
<protein>
    <submittedName>
        <fullName evidence="2">Uncharacterized protein</fullName>
    </submittedName>
</protein>
<dbReference type="OrthoDB" id="5383149at2"/>
<comment type="caution">
    <text evidence="2">The sequence shown here is derived from an EMBL/GenBank/DDBJ whole genome shotgun (WGS) entry which is preliminary data.</text>
</comment>
<feature type="transmembrane region" description="Helical" evidence="1">
    <location>
        <begin position="34"/>
        <end position="54"/>
    </location>
</feature>
<reference evidence="2 3" key="1">
    <citation type="submission" date="2019-06" db="EMBL/GenBank/DDBJ databases">
        <authorList>
            <person name="Livingstone P."/>
            <person name="Whitworth D."/>
        </authorList>
    </citation>
    <scope>NUCLEOTIDE SEQUENCE [LARGE SCALE GENOMIC DNA]</scope>
    <source>
        <strain evidence="2 3">AM401</strain>
    </source>
</reference>
<evidence type="ECO:0000313" key="3">
    <source>
        <dbReference type="Proteomes" id="UP000315369"/>
    </source>
</evidence>
<dbReference type="AlphaFoldDB" id="A0A540X767"/>